<evidence type="ECO:0000256" key="4">
    <source>
        <dbReference type="ARBA" id="ARBA00015073"/>
    </source>
</evidence>
<evidence type="ECO:0000256" key="14">
    <source>
        <dbReference type="SAM" id="MobiDB-lite"/>
    </source>
</evidence>
<feature type="coiled-coil region" evidence="13">
    <location>
        <begin position="252"/>
        <end position="279"/>
    </location>
</feature>
<organism evidence="16">
    <name type="scientific">Lutzomyia longipalpis</name>
    <name type="common">Sand fly</name>
    <dbReference type="NCBI Taxonomy" id="7200"/>
    <lineage>
        <taxon>Eukaryota</taxon>
        <taxon>Metazoa</taxon>
        <taxon>Ecdysozoa</taxon>
        <taxon>Arthropoda</taxon>
        <taxon>Hexapoda</taxon>
        <taxon>Insecta</taxon>
        <taxon>Pterygota</taxon>
        <taxon>Neoptera</taxon>
        <taxon>Endopterygota</taxon>
        <taxon>Diptera</taxon>
        <taxon>Nematocera</taxon>
        <taxon>Psychodoidea</taxon>
        <taxon>Psychodidae</taxon>
        <taxon>Lutzomyia</taxon>
        <taxon>Lutzomyia</taxon>
    </lineage>
</organism>
<keyword evidence="7" id="KW-0677">Repeat</keyword>
<evidence type="ECO:0000256" key="3">
    <source>
        <dbReference type="ARBA" id="ARBA00010043"/>
    </source>
</evidence>
<dbReference type="GO" id="GO:0002181">
    <property type="term" value="P:cytoplasmic translation"/>
    <property type="evidence" value="ECO:0007669"/>
    <property type="project" value="TreeGrafter"/>
</dbReference>
<dbReference type="FunFam" id="4.10.1000.10:FF:000050">
    <property type="entry name" value="AGAP008634-PA"/>
    <property type="match status" value="1"/>
</dbReference>
<dbReference type="GO" id="GO:0008270">
    <property type="term" value="F:zinc ion binding"/>
    <property type="evidence" value="ECO:0007669"/>
    <property type="project" value="UniProtKB-KW"/>
</dbReference>
<evidence type="ECO:0000256" key="8">
    <source>
        <dbReference type="ARBA" id="ARBA00022771"/>
    </source>
</evidence>
<evidence type="ECO:0000256" key="11">
    <source>
        <dbReference type="ARBA" id="ARBA00023242"/>
    </source>
</evidence>
<feature type="zinc finger region" description="C3H1-type" evidence="12">
    <location>
        <begin position="170"/>
        <end position="207"/>
    </location>
</feature>
<evidence type="ECO:0000256" key="6">
    <source>
        <dbReference type="ARBA" id="ARBA00022723"/>
    </source>
</evidence>
<dbReference type="Gene3D" id="6.20.400.10">
    <property type="match status" value="2"/>
</dbReference>
<proteinExistence type="inferred from homology"/>
<comment type="similarity">
    <text evidence="3">Belongs to the ZC3H15/TMA46 family.</text>
</comment>
<evidence type="ECO:0000256" key="13">
    <source>
        <dbReference type="SAM" id="Coils"/>
    </source>
</evidence>
<dbReference type="SUPFAM" id="SSF90229">
    <property type="entry name" value="CCCH zinc finger"/>
    <property type="match status" value="1"/>
</dbReference>
<keyword evidence="10 13" id="KW-0175">Coiled coil</keyword>
<sequence>MPPKKAQPTSSKKTEQKKKEKIIEDKTFGLKNKKGAKQQKFITQVEKQVKSGGQHPVAGANANVKKLEKERKQLEQKELAMLFKPVQTQKIEKGTDPKSVVCVFFKQGQCTKGDKCKFSHDLTVERKVEKRSLYVDMRDDMEGEETMENWNEEKLKEVVDKKHGKEKRMPTTDIICKYFLDAVEKYKYGWFWECPNGEKCIYRHALPAGYVLKRDKKILDQKKPDISLVDLIESERAALGPKQTKVTLESFIAWKKRKLEEKKEKIRKEEEKKRNEFKSGKNIGLSGREMFSFNPDLVNDGQMEDGDEAFDSYQREGAGAVDAAPINENLFLSEDLEAGYVLKRDKKILDQKKPDISLVDLIESERAALGPKQTKVTLESFIAWKKRKLEEKKEKIRKEEEKKRNEFKSGKNIGLSGREMFSFNPDLVNDGQMEDGDEAFDSYQREEEEEETGIEYHEIDFNSIELGEVDGTGTVASADRFHRPEEPSGQDEEEEEEDESSTEGAGAVDAAPINENLFLSEDLEGLDDELNELDIDK</sequence>
<dbReference type="Gene3D" id="4.10.1000.10">
    <property type="entry name" value="Zinc finger, CCCH-type"/>
    <property type="match status" value="1"/>
</dbReference>
<name>A0A7G3B7A6_LUTLO</name>
<protein>
    <recommendedName>
        <fullName evidence="4">Zinc finger CCCH domain-containing protein 15</fullName>
    </recommendedName>
</protein>
<accession>A0A7G3B7A6</accession>
<dbReference type="AlphaFoldDB" id="A0A7G3B7A6"/>
<evidence type="ECO:0000313" key="16">
    <source>
        <dbReference type="EMBL" id="MBC1180945.1"/>
    </source>
</evidence>
<feature type="region of interest" description="Disordered" evidence="14">
    <location>
        <begin position="1"/>
        <end position="22"/>
    </location>
</feature>
<feature type="compositionally biased region" description="Basic and acidic residues" evidence="14">
    <location>
        <begin position="393"/>
        <end position="409"/>
    </location>
</feature>
<feature type="region of interest" description="Disordered" evidence="14">
    <location>
        <begin position="393"/>
        <end position="515"/>
    </location>
</feature>
<dbReference type="Pfam" id="PF16543">
    <property type="entry name" value="DFRP_C"/>
    <property type="match status" value="2"/>
</dbReference>
<keyword evidence="11" id="KW-0539">Nucleus</keyword>
<feature type="compositionally biased region" description="Acidic residues" evidence="14">
    <location>
        <begin position="488"/>
        <end position="501"/>
    </location>
</feature>
<comment type="subcellular location">
    <subcellularLocation>
        <location evidence="2">Cytoplasm</location>
    </subcellularLocation>
    <subcellularLocation>
        <location evidence="1">Nucleus</location>
    </subcellularLocation>
</comment>
<feature type="coiled-coil region" evidence="13">
    <location>
        <begin position="57"/>
        <end position="84"/>
    </location>
</feature>
<dbReference type="PANTHER" id="PTHR12681">
    <property type="entry name" value="ZINC FINGER-CONTAINING PROTEIN P48ZNF"/>
    <property type="match status" value="1"/>
</dbReference>
<dbReference type="PANTHER" id="PTHR12681:SF0">
    <property type="entry name" value="ZINC FINGER CCCH DOMAIN-CONTAINING PROTEIN 15"/>
    <property type="match status" value="1"/>
</dbReference>
<keyword evidence="8 12" id="KW-0863">Zinc-finger</keyword>
<feature type="compositionally biased region" description="Basic and acidic residues" evidence="14">
    <location>
        <begin position="12"/>
        <end position="22"/>
    </location>
</feature>
<feature type="domain" description="C3H1-type" evidence="15">
    <location>
        <begin position="96"/>
        <end position="123"/>
    </location>
</feature>
<evidence type="ECO:0000256" key="1">
    <source>
        <dbReference type="ARBA" id="ARBA00004123"/>
    </source>
</evidence>
<dbReference type="PROSITE" id="PS50103">
    <property type="entry name" value="ZF_C3H1"/>
    <property type="match status" value="2"/>
</dbReference>
<keyword evidence="5" id="KW-0963">Cytoplasm</keyword>
<dbReference type="EMBL" id="GITU01012242">
    <property type="protein sequence ID" value="MBC1180945.1"/>
    <property type="molecule type" value="Transcribed_RNA"/>
</dbReference>
<dbReference type="GO" id="GO:0003729">
    <property type="term" value="F:mRNA binding"/>
    <property type="evidence" value="ECO:0007669"/>
    <property type="project" value="TreeGrafter"/>
</dbReference>
<evidence type="ECO:0000256" key="7">
    <source>
        <dbReference type="ARBA" id="ARBA00022737"/>
    </source>
</evidence>
<keyword evidence="6 12" id="KW-0479">Metal-binding</keyword>
<evidence type="ECO:0000256" key="5">
    <source>
        <dbReference type="ARBA" id="ARBA00022490"/>
    </source>
</evidence>
<feature type="zinc finger region" description="C3H1-type" evidence="12">
    <location>
        <begin position="96"/>
        <end position="123"/>
    </location>
</feature>
<dbReference type="InterPro" id="IPR000571">
    <property type="entry name" value="Znf_CCCH"/>
</dbReference>
<dbReference type="VEuPathDB" id="VectorBase:LLONM1_009463"/>
<keyword evidence="9 12" id="KW-0862">Zinc</keyword>
<feature type="domain" description="C3H1-type" evidence="15">
    <location>
        <begin position="170"/>
        <end position="207"/>
    </location>
</feature>
<evidence type="ECO:0000256" key="2">
    <source>
        <dbReference type="ARBA" id="ARBA00004496"/>
    </source>
</evidence>
<evidence type="ECO:0000256" key="12">
    <source>
        <dbReference type="PROSITE-ProRule" id="PRU00723"/>
    </source>
</evidence>
<evidence type="ECO:0000256" key="10">
    <source>
        <dbReference type="ARBA" id="ARBA00023054"/>
    </source>
</evidence>
<dbReference type="SMART" id="SM00356">
    <property type="entry name" value="ZnF_C3H1"/>
    <property type="match status" value="2"/>
</dbReference>
<dbReference type="InterPro" id="IPR036855">
    <property type="entry name" value="Znf_CCCH_sf"/>
</dbReference>
<dbReference type="GO" id="GO:0005829">
    <property type="term" value="C:cytosol"/>
    <property type="evidence" value="ECO:0007669"/>
    <property type="project" value="TreeGrafter"/>
</dbReference>
<evidence type="ECO:0000259" key="15">
    <source>
        <dbReference type="PROSITE" id="PS50103"/>
    </source>
</evidence>
<dbReference type="Pfam" id="PF18345">
    <property type="entry name" value="zf_CCCH_4"/>
    <property type="match status" value="1"/>
</dbReference>
<dbReference type="InterPro" id="IPR032378">
    <property type="entry name" value="ZC3H15/TMA46_C"/>
</dbReference>
<reference evidence="16" key="1">
    <citation type="journal article" date="2020" name="BMC">
        <title>Leishmania infection induces a limited differential gene expression in the sand fly midgut.</title>
        <authorList>
            <person name="Coutinho-Abreu I.V."/>
            <person name="Serafim T.D."/>
            <person name="Meneses C."/>
            <person name="Kamhawi S."/>
            <person name="Oliveira F."/>
            <person name="Valenzuela J.G."/>
        </authorList>
    </citation>
    <scope>NUCLEOTIDE SEQUENCE</scope>
    <source>
        <strain evidence="16">Jacobina</strain>
        <tissue evidence="16">Midgut</tissue>
    </source>
</reference>
<feature type="compositionally biased region" description="Acidic residues" evidence="14">
    <location>
        <begin position="432"/>
        <end position="453"/>
    </location>
</feature>
<dbReference type="GO" id="GO:0005634">
    <property type="term" value="C:nucleus"/>
    <property type="evidence" value="ECO:0007669"/>
    <property type="project" value="UniProtKB-SubCell"/>
</dbReference>
<evidence type="ECO:0000256" key="9">
    <source>
        <dbReference type="ARBA" id="ARBA00022833"/>
    </source>
</evidence>